<evidence type="ECO:0000256" key="1">
    <source>
        <dbReference type="SAM" id="MobiDB-lite"/>
    </source>
</evidence>
<feature type="region of interest" description="Disordered" evidence="1">
    <location>
        <begin position="22"/>
        <end position="41"/>
    </location>
</feature>
<accession>A0AAV3ZT32</accession>
<comment type="caution">
    <text evidence="2">The sequence shown here is derived from an EMBL/GenBank/DDBJ whole genome shotgun (WGS) entry which is preliminary data.</text>
</comment>
<reference evidence="2 3" key="1">
    <citation type="journal article" date="2021" name="Elife">
        <title>Chloroplast acquisition without the gene transfer in kleptoplastic sea slugs, Plakobranchus ocellatus.</title>
        <authorList>
            <person name="Maeda T."/>
            <person name="Takahashi S."/>
            <person name="Yoshida T."/>
            <person name="Shimamura S."/>
            <person name="Takaki Y."/>
            <person name="Nagai Y."/>
            <person name="Toyoda A."/>
            <person name="Suzuki Y."/>
            <person name="Arimoto A."/>
            <person name="Ishii H."/>
            <person name="Satoh N."/>
            <person name="Nishiyama T."/>
            <person name="Hasebe M."/>
            <person name="Maruyama T."/>
            <person name="Minagawa J."/>
            <person name="Obokata J."/>
            <person name="Shigenobu S."/>
        </authorList>
    </citation>
    <scope>NUCLEOTIDE SEQUENCE [LARGE SCALE GENOMIC DNA]</scope>
</reference>
<feature type="region of interest" description="Disordered" evidence="1">
    <location>
        <begin position="77"/>
        <end position="99"/>
    </location>
</feature>
<gene>
    <name evidence="2" type="ORF">PoB_002415300</name>
</gene>
<dbReference type="EMBL" id="BLXT01002801">
    <property type="protein sequence ID" value="GFN97647.1"/>
    <property type="molecule type" value="Genomic_DNA"/>
</dbReference>
<keyword evidence="3" id="KW-1185">Reference proteome</keyword>
<name>A0AAV3ZT32_9GAST</name>
<evidence type="ECO:0000313" key="2">
    <source>
        <dbReference type="EMBL" id="GFN97647.1"/>
    </source>
</evidence>
<dbReference type="AlphaFoldDB" id="A0AAV3ZT32"/>
<dbReference type="Proteomes" id="UP000735302">
    <property type="component" value="Unassembled WGS sequence"/>
</dbReference>
<organism evidence="2 3">
    <name type="scientific">Plakobranchus ocellatus</name>
    <dbReference type="NCBI Taxonomy" id="259542"/>
    <lineage>
        <taxon>Eukaryota</taxon>
        <taxon>Metazoa</taxon>
        <taxon>Spiralia</taxon>
        <taxon>Lophotrochozoa</taxon>
        <taxon>Mollusca</taxon>
        <taxon>Gastropoda</taxon>
        <taxon>Heterobranchia</taxon>
        <taxon>Euthyneura</taxon>
        <taxon>Panpulmonata</taxon>
        <taxon>Sacoglossa</taxon>
        <taxon>Placobranchoidea</taxon>
        <taxon>Plakobranchidae</taxon>
        <taxon>Plakobranchus</taxon>
    </lineage>
</organism>
<sequence>MCIQYVQITTRGRQFGKTSEYAHKRSNSQHGIGESARLPNVHTSGPTLSTGAAIWQNFRICTQNVQLSTRDRQFGKTSECAHKRSNSQHGRGNLARLPNMHTKCPTLHSGKGIWRDFRKCTKEVQLSTRYRQLGKTSECTRKRSNSQHEIGIWKDFRMYTQEVQLSTRDWNMGRLPNVHRRGPTFNTG</sequence>
<proteinExistence type="predicted"/>
<protein>
    <submittedName>
        <fullName evidence="2">Uncharacterized protein</fullName>
    </submittedName>
</protein>
<evidence type="ECO:0000313" key="3">
    <source>
        <dbReference type="Proteomes" id="UP000735302"/>
    </source>
</evidence>